<keyword evidence="3" id="KW-1185">Reference proteome</keyword>
<proteinExistence type="predicted"/>
<dbReference type="PANTHER" id="PTHR33273:SF2">
    <property type="entry name" value="ENDONUCLEASE_EXONUCLEASE_PHOSPHATASE DOMAIN-CONTAINING PROTEIN"/>
    <property type="match status" value="1"/>
</dbReference>
<evidence type="ECO:0000313" key="3">
    <source>
        <dbReference type="Proteomes" id="UP001160148"/>
    </source>
</evidence>
<dbReference type="AlphaFoldDB" id="A0AAV0W7Y8"/>
<name>A0AAV0W7Y8_9HEMI</name>
<comment type="caution">
    <text evidence="2">The sequence shown here is derived from an EMBL/GenBank/DDBJ whole genome shotgun (WGS) entry which is preliminary data.</text>
</comment>
<gene>
    <name evidence="2" type="ORF">MEUPH1_LOCUS8283</name>
</gene>
<feature type="compositionally biased region" description="Polar residues" evidence="1">
    <location>
        <begin position="16"/>
        <end position="29"/>
    </location>
</feature>
<sequence>MAKTNTSQHSGHKRTSSAALSPRLTNKNRYTPIANHEDQNVDNLEEEDMDLEEVKQKIPPLYIYEIDDYIMFLDKITPMIVDNFNINNKNVFLKLNLTTVDDYRTITKYLSEIKIKYHTYQLPEERNLSVIIRNMPTSIPEETIFKALVELKFNVTSVTRLQNRYKSPIPIVAVLLDKSEKNIFSLDRLLHCVIAVESRKSDSSIPQCKNCQRFQHTKNFCNLPPRCVKCLENHHYSECTKDINTPPTCVNCNESHPANYRGCKIYKQIKIKNSSKRFRNAPKHIMQSSNLNDNNNTKTPAYTVDHINTQNQDPIQITQNLSNTPPYAEKTKKKTNQHQKEEINNSNITNELIKSLMPLISSLISQIIKKVIENLPALLNNINVV</sequence>
<accession>A0AAV0W7Y8</accession>
<dbReference type="PANTHER" id="PTHR33273">
    <property type="entry name" value="DOMAIN-CONTAINING PROTEIN, PUTATIVE-RELATED"/>
    <property type="match status" value="1"/>
</dbReference>
<evidence type="ECO:0008006" key="4">
    <source>
        <dbReference type="Google" id="ProtNLM"/>
    </source>
</evidence>
<reference evidence="2 3" key="1">
    <citation type="submission" date="2023-01" db="EMBL/GenBank/DDBJ databases">
        <authorList>
            <person name="Whitehead M."/>
        </authorList>
    </citation>
    <scope>NUCLEOTIDE SEQUENCE [LARGE SCALE GENOMIC DNA]</scope>
</reference>
<evidence type="ECO:0000256" key="1">
    <source>
        <dbReference type="SAM" id="MobiDB-lite"/>
    </source>
</evidence>
<evidence type="ECO:0000313" key="2">
    <source>
        <dbReference type="EMBL" id="CAI6351983.1"/>
    </source>
</evidence>
<feature type="region of interest" description="Disordered" evidence="1">
    <location>
        <begin position="322"/>
        <end position="343"/>
    </location>
</feature>
<dbReference type="Proteomes" id="UP001160148">
    <property type="component" value="Unassembled WGS sequence"/>
</dbReference>
<dbReference type="EMBL" id="CARXXK010000001">
    <property type="protein sequence ID" value="CAI6351983.1"/>
    <property type="molecule type" value="Genomic_DNA"/>
</dbReference>
<feature type="region of interest" description="Disordered" evidence="1">
    <location>
        <begin position="1"/>
        <end position="39"/>
    </location>
</feature>
<protein>
    <recommendedName>
        <fullName evidence="4">Pre-C2HC domain-containing protein</fullName>
    </recommendedName>
</protein>
<organism evidence="2 3">
    <name type="scientific">Macrosiphum euphorbiae</name>
    <name type="common">potato aphid</name>
    <dbReference type="NCBI Taxonomy" id="13131"/>
    <lineage>
        <taxon>Eukaryota</taxon>
        <taxon>Metazoa</taxon>
        <taxon>Ecdysozoa</taxon>
        <taxon>Arthropoda</taxon>
        <taxon>Hexapoda</taxon>
        <taxon>Insecta</taxon>
        <taxon>Pterygota</taxon>
        <taxon>Neoptera</taxon>
        <taxon>Paraneoptera</taxon>
        <taxon>Hemiptera</taxon>
        <taxon>Sternorrhyncha</taxon>
        <taxon>Aphidomorpha</taxon>
        <taxon>Aphidoidea</taxon>
        <taxon>Aphididae</taxon>
        <taxon>Macrosiphini</taxon>
        <taxon>Macrosiphum</taxon>
    </lineage>
</organism>